<dbReference type="Proteomes" id="UP001056778">
    <property type="component" value="Chromosome 8"/>
</dbReference>
<gene>
    <name evidence="1" type="ORF">MML48_8g00007761</name>
</gene>
<evidence type="ECO:0000313" key="1">
    <source>
        <dbReference type="EMBL" id="KAI4456671.1"/>
    </source>
</evidence>
<sequence length="170" mass="17945">MPMKLRNLSIRKSLIGLVPIFEWAPKYNTHKLVCDLIAGVTVGLTVMPQSLAYATLAGLEPQGMPTIQLPPFETVVGNRTVTFGEMVCDLGTSIFLVPVIAVLGNVAIAKAFASGQVIDATQELLTLSLCSILGSFFSSMPITGSFSRSAVNHASGVQTPLGGVFTGKYV</sequence>
<protein>
    <submittedName>
        <fullName evidence="1">Sulfate transporter</fullName>
    </submittedName>
</protein>
<keyword evidence="2" id="KW-1185">Reference proteome</keyword>
<dbReference type="EMBL" id="CM043022">
    <property type="protein sequence ID" value="KAI4456671.1"/>
    <property type="molecule type" value="Genomic_DNA"/>
</dbReference>
<organism evidence="1 2">
    <name type="scientific">Holotrichia oblita</name>
    <name type="common">Chafer beetle</name>
    <dbReference type="NCBI Taxonomy" id="644536"/>
    <lineage>
        <taxon>Eukaryota</taxon>
        <taxon>Metazoa</taxon>
        <taxon>Ecdysozoa</taxon>
        <taxon>Arthropoda</taxon>
        <taxon>Hexapoda</taxon>
        <taxon>Insecta</taxon>
        <taxon>Pterygota</taxon>
        <taxon>Neoptera</taxon>
        <taxon>Endopterygota</taxon>
        <taxon>Coleoptera</taxon>
        <taxon>Polyphaga</taxon>
        <taxon>Scarabaeiformia</taxon>
        <taxon>Scarabaeidae</taxon>
        <taxon>Melolonthinae</taxon>
        <taxon>Holotrichia</taxon>
    </lineage>
</organism>
<evidence type="ECO:0000313" key="2">
    <source>
        <dbReference type="Proteomes" id="UP001056778"/>
    </source>
</evidence>
<reference evidence="1" key="1">
    <citation type="submission" date="2022-04" db="EMBL/GenBank/DDBJ databases">
        <title>Chromosome-scale genome assembly of Holotrichia oblita Faldermann.</title>
        <authorList>
            <person name="Rongchong L."/>
        </authorList>
    </citation>
    <scope>NUCLEOTIDE SEQUENCE</scope>
    <source>
        <strain evidence="1">81SQS9</strain>
    </source>
</reference>
<name>A0ACB9SNB6_HOLOL</name>
<proteinExistence type="predicted"/>
<accession>A0ACB9SNB6</accession>
<comment type="caution">
    <text evidence="1">The sequence shown here is derived from an EMBL/GenBank/DDBJ whole genome shotgun (WGS) entry which is preliminary data.</text>
</comment>